<evidence type="ECO:0000313" key="2">
    <source>
        <dbReference type="Proteomes" id="UP001213083"/>
    </source>
</evidence>
<name>A0ABD4W4L2_9LACO</name>
<dbReference type="AlphaFoldDB" id="A0ABD4W4L2"/>
<protein>
    <submittedName>
        <fullName evidence="1">IS256 family transposase</fullName>
    </submittedName>
</protein>
<sequence length="50" mass="5665">RKTKPKSEFPTEESLDNFLGVQAIGYNDRNANRTHKGFGQVTGTLESYFD</sequence>
<dbReference type="Proteomes" id="UP001213083">
    <property type="component" value="Unassembled WGS sequence"/>
</dbReference>
<reference evidence="1 2" key="1">
    <citation type="submission" date="2023-01" db="EMBL/GenBank/DDBJ databases">
        <title>Sequencing of the bacterial strains from artisanal fermented milk Matsoni.</title>
        <authorList>
            <person name="Rozman V."/>
            <person name="Accetto T."/>
            <person name="Bogovic Matijasic B."/>
        </authorList>
    </citation>
    <scope>NUCLEOTIDE SEQUENCE [LARGE SCALE GENOMIC DNA]</scope>
    <source>
        <strain evidence="2">lbl143</strain>
    </source>
</reference>
<gene>
    <name evidence="1" type="ORF">PF593_09975</name>
</gene>
<organism evidence="1 2">
    <name type="scientific">Lactobacillus delbrueckii</name>
    <dbReference type="NCBI Taxonomy" id="1584"/>
    <lineage>
        <taxon>Bacteria</taxon>
        <taxon>Bacillati</taxon>
        <taxon>Bacillota</taxon>
        <taxon>Bacilli</taxon>
        <taxon>Lactobacillales</taxon>
        <taxon>Lactobacillaceae</taxon>
        <taxon>Lactobacillus</taxon>
    </lineage>
</organism>
<dbReference type="EMBL" id="JAQIEV010000089">
    <property type="protein sequence ID" value="MDA3783399.1"/>
    <property type="molecule type" value="Genomic_DNA"/>
</dbReference>
<feature type="non-terminal residue" evidence="1">
    <location>
        <position position="1"/>
    </location>
</feature>
<accession>A0ABD4W4L2</accession>
<evidence type="ECO:0000313" key="1">
    <source>
        <dbReference type="EMBL" id="MDA3783399.1"/>
    </source>
</evidence>
<comment type="caution">
    <text evidence="1">The sequence shown here is derived from an EMBL/GenBank/DDBJ whole genome shotgun (WGS) entry which is preliminary data.</text>
</comment>
<proteinExistence type="predicted"/>